<keyword evidence="2" id="KW-1185">Reference proteome</keyword>
<dbReference type="EMBL" id="CP053661">
    <property type="protein sequence ID" value="QKD82340.1"/>
    <property type="molecule type" value="Genomic_DNA"/>
</dbReference>
<sequence>MHTDRSLSLLHRAFTVKYIPASSNRTPTEVYRYSTSAADPKAAGSVQLDPDLEELNLRNLGGESLTPTGS</sequence>
<dbReference type="AlphaFoldDB" id="A0A6M8BDI7"/>
<evidence type="ECO:0000313" key="1">
    <source>
        <dbReference type="EMBL" id="QKD82340.1"/>
    </source>
</evidence>
<name>A0A6M8BDI7_9CYAN</name>
<protein>
    <submittedName>
        <fullName evidence="1">Uncharacterized protein</fullName>
    </submittedName>
</protein>
<organism evidence="1 2">
    <name type="scientific">Thermoleptolyngbya sichuanensis A183</name>
    <dbReference type="NCBI Taxonomy" id="2737172"/>
    <lineage>
        <taxon>Bacteria</taxon>
        <taxon>Bacillati</taxon>
        <taxon>Cyanobacteriota</taxon>
        <taxon>Cyanophyceae</taxon>
        <taxon>Oculatellales</taxon>
        <taxon>Oculatellaceae</taxon>
        <taxon>Thermoleptolyngbya</taxon>
        <taxon>Thermoleptolyngbya sichuanensis</taxon>
    </lineage>
</organism>
<evidence type="ECO:0000313" key="2">
    <source>
        <dbReference type="Proteomes" id="UP000505210"/>
    </source>
</evidence>
<accession>A0A6M8BDI7</accession>
<dbReference type="KEGG" id="theu:HPC62_09225"/>
<dbReference type="Proteomes" id="UP000505210">
    <property type="component" value="Chromosome"/>
</dbReference>
<proteinExistence type="predicted"/>
<gene>
    <name evidence="1" type="ORF">HPC62_09225</name>
</gene>
<reference evidence="1 2" key="1">
    <citation type="submission" date="2020-05" db="EMBL/GenBank/DDBJ databases">
        <title>Complete genome sequence of of a novel Thermoleptolyngbya strain isolated from hot springs of Ganzi, Sichuan China.</title>
        <authorList>
            <person name="Tang J."/>
            <person name="Daroch M."/>
            <person name="Li L."/>
            <person name="Waleron K."/>
            <person name="Waleron M."/>
            <person name="Waleron M."/>
        </authorList>
    </citation>
    <scope>NUCLEOTIDE SEQUENCE [LARGE SCALE GENOMIC DNA]</scope>
    <source>
        <strain evidence="1 2">PKUAC-SCTA183</strain>
    </source>
</reference>
<dbReference type="RefSeq" id="WP_172355051.1">
    <property type="nucleotide sequence ID" value="NZ_CP053661.1"/>
</dbReference>